<comment type="caution">
    <text evidence="1">The sequence shown here is derived from an EMBL/GenBank/DDBJ whole genome shotgun (WGS) entry which is preliminary data.</text>
</comment>
<dbReference type="EMBL" id="JAOSHN010000002">
    <property type="protein sequence ID" value="MCU7378058.1"/>
    <property type="molecule type" value="Genomic_DNA"/>
</dbReference>
<gene>
    <name evidence="1" type="ORF">OBO34_06790</name>
</gene>
<evidence type="ECO:0000313" key="2">
    <source>
        <dbReference type="Proteomes" id="UP001065549"/>
    </source>
</evidence>
<keyword evidence="2" id="KW-1185">Reference proteome</keyword>
<organism evidence="1 2">
    <name type="scientific">Hominibacterium faecale</name>
    <dbReference type="NCBI Taxonomy" id="2839743"/>
    <lineage>
        <taxon>Bacteria</taxon>
        <taxon>Bacillati</taxon>
        <taxon>Bacillota</taxon>
        <taxon>Clostridia</taxon>
        <taxon>Peptostreptococcales</taxon>
        <taxon>Anaerovoracaceae</taxon>
        <taxon>Hominibacterium</taxon>
    </lineage>
</organism>
<dbReference type="AlphaFoldDB" id="A0A9J6QPY3"/>
<dbReference type="Proteomes" id="UP001065549">
    <property type="component" value="Unassembled WGS sequence"/>
</dbReference>
<name>A0A9J6QPY3_9FIRM</name>
<accession>A0A9J6QPY3</accession>
<reference evidence="1" key="1">
    <citation type="submission" date="2022-09" db="EMBL/GenBank/DDBJ databases">
        <title>Culturomic study of gut microbiota in children with autism spectrum disorder.</title>
        <authorList>
            <person name="Efimov B.A."/>
            <person name="Chaplin A.V."/>
            <person name="Sokolova S.R."/>
            <person name="Pikina A.P."/>
            <person name="Korzhanova M."/>
            <person name="Belova V."/>
            <person name="Korostin D."/>
        </authorList>
    </citation>
    <scope>NUCLEOTIDE SEQUENCE</scope>
    <source>
        <strain evidence="1">ASD5510</strain>
    </source>
</reference>
<protein>
    <submittedName>
        <fullName evidence="1">Uncharacterized protein</fullName>
    </submittedName>
</protein>
<sequence>MIFITFKDVKRDTWEETYDQISSILRQEFERHSELLESEHCNIYKKAYFKTVVEEKADDTDMMMSLQRLSQMLDEHYGILLASFIRRFETTLLPYTVFCWLPDI</sequence>
<dbReference type="RefSeq" id="WP_253019736.1">
    <property type="nucleotide sequence ID" value="NZ_JAOSHN010000002.1"/>
</dbReference>
<evidence type="ECO:0000313" key="1">
    <source>
        <dbReference type="EMBL" id="MCU7378058.1"/>
    </source>
</evidence>
<proteinExistence type="predicted"/>